<dbReference type="OrthoDB" id="9801978at2"/>
<reference evidence="15 16" key="1">
    <citation type="submission" date="2006-12" db="EMBL/GenBank/DDBJ databases">
        <title>Complete sequence of Chlorobium phaeobacteroides DSM 266.</title>
        <authorList>
            <consortium name="US DOE Joint Genome Institute"/>
            <person name="Copeland A."/>
            <person name="Lucas S."/>
            <person name="Lapidus A."/>
            <person name="Barry K."/>
            <person name="Detter J.C."/>
            <person name="Glavina del Rio T."/>
            <person name="Hammon N."/>
            <person name="Israni S."/>
            <person name="Pitluck S."/>
            <person name="Goltsman E."/>
            <person name="Schmutz J."/>
            <person name="Larimer F."/>
            <person name="Land M."/>
            <person name="Hauser L."/>
            <person name="Mikhailova N."/>
            <person name="Li T."/>
            <person name="Overmann J."/>
            <person name="Bryant D.A."/>
            <person name="Richardson P."/>
        </authorList>
    </citation>
    <scope>NUCLEOTIDE SEQUENCE [LARGE SCALE GENOMIC DNA]</scope>
    <source>
        <strain evidence="15 16">DSM 266</strain>
    </source>
</reference>
<sequence>MQGVLNIEELSLKFPVTVAGNGDVRGIVTDPVVVIDSRAVVDGAIFVALQGEHTDGHQYIDEVFAKGAHWAMVKKAWYESEGAPAAPEGCGFLVVEDPVAGLQRLAAIYRQTFSIPVIAVGGSNGKTTTKEMVAAVLGTGFTVQTSKGNLNNHLGVPLTLLQLRRQTGIAVVEMGINHPGEMELLLELARPTHGLLTNIGHEHLEFLLNLEGVAAEETRLFRYLQQHGGTCFVNADDLWLKEAAEGLTGSFTYGTADDSQIACQARHIAVDRSGRVSFEFVSGGLSERIALHFIGKHNVINALAAAAVGTYFGLSLEQIKKGLEALRPSPGWKRLEVQDAGGVVLINDTYNANSDSMRLAIDALVDIPCSGKKIAVLGDMLELGEAGIVEHEKTGRYIQQSPIDLLFTYGRHARLYGIEAGARCHGHYENRQKLLDELKMVVQPGDAVLFKASRSMRLELVVEALIKERTTM</sequence>
<evidence type="ECO:0000256" key="5">
    <source>
        <dbReference type="ARBA" id="ARBA00022840"/>
    </source>
</evidence>
<comment type="pathway">
    <text evidence="10 11">Cell wall biogenesis; peptidoglycan biosynthesis.</text>
</comment>
<dbReference type="HAMAP" id="MF_02019">
    <property type="entry name" value="MurF"/>
    <property type="match status" value="1"/>
</dbReference>
<dbReference type="eggNOG" id="COG0770">
    <property type="taxonomic scope" value="Bacteria"/>
</dbReference>
<dbReference type="Gene3D" id="3.90.190.20">
    <property type="entry name" value="Mur ligase, C-terminal domain"/>
    <property type="match status" value="1"/>
</dbReference>
<keyword evidence="6 10" id="KW-0133">Cell shape</keyword>
<dbReference type="InterPro" id="IPR036565">
    <property type="entry name" value="Mur-like_cat_sf"/>
</dbReference>
<dbReference type="InterPro" id="IPR036615">
    <property type="entry name" value="Mur_ligase_C_dom_sf"/>
</dbReference>
<keyword evidence="4 10" id="KW-0547">Nucleotide-binding</keyword>
<dbReference type="InterPro" id="IPR013221">
    <property type="entry name" value="Mur_ligase_cen"/>
</dbReference>
<evidence type="ECO:0000259" key="12">
    <source>
        <dbReference type="Pfam" id="PF01225"/>
    </source>
</evidence>
<accession>A1BJY2</accession>
<evidence type="ECO:0000256" key="1">
    <source>
        <dbReference type="ARBA" id="ARBA00022490"/>
    </source>
</evidence>
<dbReference type="AlphaFoldDB" id="A1BJY2"/>
<protein>
    <recommendedName>
        <fullName evidence="10 11">UDP-N-acetylmuramoyl-tripeptide--D-alanyl-D-alanine ligase</fullName>
        <ecNumber evidence="10 11">6.3.2.10</ecNumber>
    </recommendedName>
    <alternativeName>
        <fullName evidence="10">D-alanyl-D-alanine-adding enzyme</fullName>
    </alternativeName>
</protein>
<dbReference type="Pfam" id="PF08245">
    <property type="entry name" value="Mur_ligase_M"/>
    <property type="match status" value="1"/>
</dbReference>
<keyword evidence="2 10" id="KW-0436">Ligase</keyword>
<dbReference type="HOGENOM" id="CLU_031507_4_0_10"/>
<dbReference type="InterPro" id="IPR004101">
    <property type="entry name" value="Mur_ligase_C"/>
</dbReference>
<evidence type="ECO:0000259" key="13">
    <source>
        <dbReference type="Pfam" id="PF02875"/>
    </source>
</evidence>
<dbReference type="RefSeq" id="WP_015961236.1">
    <property type="nucleotide sequence ID" value="NC_008639.1"/>
</dbReference>
<dbReference type="Pfam" id="PF02875">
    <property type="entry name" value="Mur_ligase_C"/>
    <property type="match status" value="1"/>
</dbReference>
<dbReference type="GO" id="GO:0008766">
    <property type="term" value="F:UDP-N-acetylmuramoylalanyl-D-glutamyl-2,6-diaminopimelate-D-alanyl-D-alanine ligase activity"/>
    <property type="evidence" value="ECO:0007669"/>
    <property type="project" value="RHEA"/>
</dbReference>
<comment type="catalytic activity">
    <reaction evidence="10 11">
        <text>D-alanyl-D-alanine + UDP-N-acetyl-alpha-D-muramoyl-L-alanyl-gamma-D-glutamyl-meso-2,6-diaminopimelate + ATP = UDP-N-acetyl-alpha-D-muramoyl-L-alanyl-gamma-D-glutamyl-meso-2,6-diaminopimeloyl-D-alanyl-D-alanine + ADP + phosphate + H(+)</text>
        <dbReference type="Rhea" id="RHEA:28374"/>
        <dbReference type="ChEBI" id="CHEBI:15378"/>
        <dbReference type="ChEBI" id="CHEBI:30616"/>
        <dbReference type="ChEBI" id="CHEBI:43474"/>
        <dbReference type="ChEBI" id="CHEBI:57822"/>
        <dbReference type="ChEBI" id="CHEBI:61386"/>
        <dbReference type="ChEBI" id="CHEBI:83905"/>
        <dbReference type="ChEBI" id="CHEBI:456216"/>
        <dbReference type="EC" id="6.3.2.10"/>
    </reaction>
</comment>
<dbReference type="EC" id="6.3.2.10" evidence="10 11"/>
<dbReference type="Pfam" id="PF01225">
    <property type="entry name" value="Mur_ligase"/>
    <property type="match status" value="1"/>
</dbReference>
<evidence type="ECO:0000256" key="11">
    <source>
        <dbReference type="RuleBase" id="RU004136"/>
    </source>
</evidence>
<dbReference type="Gene3D" id="3.40.1190.10">
    <property type="entry name" value="Mur-like, catalytic domain"/>
    <property type="match status" value="1"/>
</dbReference>
<keyword evidence="8 10" id="KW-0131">Cell cycle</keyword>
<organism evidence="15 16">
    <name type="scientific">Chlorobium phaeobacteroides (strain DSM 266 / SMG 266 / 2430)</name>
    <dbReference type="NCBI Taxonomy" id="290317"/>
    <lineage>
        <taxon>Bacteria</taxon>
        <taxon>Pseudomonadati</taxon>
        <taxon>Chlorobiota</taxon>
        <taxon>Chlorobiia</taxon>
        <taxon>Chlorobiales</taxon>
        <taxon>Chlorobiaceae</taxon>
        <taxon>Chlorobium/Pelodictyon group</taxon>
        <taxon>Chlorobium</taxon>
    </lineage>
</organism>
<feature type="domain" description="Mur ligase C-terminal" evidence="13">
    <location>
        <begin position="334"/>
        <end position="454"/>
    </location>
</feature>
<comment type="subcellular location">
    <subcellularLocation>
        <location evidence="10 11">Cytoplasm</location>
    </subcellularLocation>
</comment>
<keyword evidence="1 10" id="KW-0963">Cytoplasm</keyword>
<dbReference type="GO" id="GO:0008360">
    <property type="term" value="P:regulation of cell shape"/>
    <property type="evidence" value="ECO:0007669"/>
    <property type="project" value="UniProtKB-KW"/>
</dbReference>
<evidence type="ECO:0000313" key="15">
    <source>
        <dbReference type="EMBL" id="ABL66709.1"/>
    </source>
</evidence>
<dbReference type="GO" id="GO:0005737">
    <property type="term" value="C:cytoplasm"/>
    <property type="evidence" value="ECO:0007669"/>
    <property type="project" value="UniProtKB-SubCell"/>
</dbReference>
<dbReference type="KEGG" id="cph:Cpha266_2725"/>
<dbReference type="EMBL" id="CP000492">
    <property type="protein sequence ID" value="ABL66709.1"/>
    <property type="molecule type" value="Genomic_DNA"/>
</dbReference>
<proteinExistence type="inferred from homology"/>
<evidence type="ECO:0000259" key="14">
    <source>
        <dbReference type="Pfam" id="PF08245"/>
    </source>
</evidence>
<keyword evidence="5 10" id="KW-0067">ATP-binding</keyword>
<dbReference type="InterPro" id="IPR000713">
    <property type="entry name" value="Mur_ligase_N"/>
</dbReference>
<dbReference type="GO" id="GO:0047480">
    <property type="term" value="F:UDP-N-acetylmuramoyl-tripeptide-D-alanyl-D-alanine ligase activity"/>
    <property type="evidence" value="ECO:0007669"/>
    <property type="project" value="UniProtKB-UniRule"/>
</dbReference>
<dbReference type="SUPFAM" id="SSF53623">
    <property type="entry name" value="MurD-like peptide ligases, catalytic domain"/>
    <property type="match status" value="1"/>
</dbReference>
<evidence type="ECO:0000256" key="6">
    <source>
        <dbReference type="ARBA" id="ARBA00022960"/>
    </source>
</evidence>
<dbReference type="PANTHER" id="PTHR43024">
    <property type="entry name" value="UDP-N-ACETYLMURAMOYL-TRIPEPTIDE--D-ALANYL-D-ALANINE LIGASE"/>
    <property type="match status" value="1"/>
</dbReference>
<evidence type="ECO:0000256" key="2">
    <source>
        <dbReference type="ARBA" id="ARBA00022598"/>
    </source>
</evidence>
<comment type="similarity">
    <text evidence="10">Belongs to the MurCDEF family. MurF subfamily.</text>
</comment>
<evidence type="ECO:0000256" key="4">
    <source>
        <dbReference type="ARBA" id="ARBA00022741"/>
    </source>
</evidence>
<keyword evidence="16" id="KW-1185">Reference proteome</keyword>
<keyword evidence="7 10" id="KW-0573">Peptidoglycan synthesis</keyword>
<evidence type="ECO:0000256" key="8">
    <source>
        <dbReference type="ARBA" id="ARBA00023306"/>
    </source>
</evidence>
<evidence type="ECO:0000256" key="7">
    <source>
        <dbReference type="ARBA" id="ARBA00022984"/>
    </source>
</evidence>
<feature type="domain" description="Mur ligase central" evidence="14">
    <location>
        <begin position="120"/>
        <end position="308"/>
    </location>
</feature>
<dbReference type="InterPro" id="IPR051046">
    <property type="entry name" value="MurCDEF_CellWall_CoF430Synth"/>
</dbReference>
<keyword evidence="3 10" id="KW-0132">Cell division</keyword>
<dbReference type="GO" id="GO:0051301">
    <property type="term" value="P:cell division"/>
    <property type="evidence" value="ECO:0007669"/>
    <property type="project" value="UniProtKB-KW"/>
</dbReference>
<dbReference type="SUPFAM" id="SSF53244">
    <property type="entry name" value="MurD-like peptide ligases, peptide-binding domain"/>
    <property type="match status" value="1"/>
</dbReference>
<evidence type="ECO:0000256" key="3">
    <source>
        <dbReference type="ARBA" id="ARBA00022618"/>
    </source>
</evidence>
<feature type="domain" description="Mur ligase N-terminal catalytic" evidence="12">
    <location>
        <begin position="33"/>
        <end position="77"/>
    </location>
</feature>
<gene>
    <name evidence="10" type="primary">murF</name>
    <name evidence="15" type="ordered locus">Cpha266_2725</name>
</gene>
<keyword evidence="9 10" id="KW-0961">Cell wall biogenesis/degradation</keyword>
<dbReference type="PANTHER" id="PTHR43024:SF1">
    <property type="entry name" value="UDP-N-ACETYLMURAMOYL-TRIPEPTIDE--D-ALANYL-D-ALANINE LIGASE"/>
    <property type="match status" value="1"/>
</dbReference>
<dbReference type="InterPro" id="IPR035911">
    <property type="entry name" value="MurE/MurF_N"/>
</dbReference>
<dbReference type="GO" id="GO:0009252">
    <property type="term" value="P:peptidoglycan biosynthetic process"/>
    <property type="evidence" value="ECO:0007669"/>
    <property type="project" value="UniProtKB-UniRule"/>
</dbReference>
<dbReference type="NCBIfam" id="TIGR01143">
    <property type="entry name" value="murF"/>
    <property type="match status" value="1"/>
</dbReference>
<dbReference type="GO" id="GO:0071555">
    <property type="term" value="P:cell wall organization"/>
    <property type="evidence" value="ECO:0007669"/>
    <property type="project" value="UniProtKB-KW"/>
</dbReference>
<evidence type="ECO:0000256" key="9">
    <source>
        <dbReference type="ARBA" id="ARBA00023316"/>
    </source>
</evidence>
<evidence type="ECO:0000313" key="16">
    <source>
        <dbReference type="Proteomes" id="UP000008701"/>
    </source>
</evidence>
<dbReference type="Proteomes" id="UP000008701">
    <property type="component" value="Chromosome"/>
</dbReference>
<feature type="binding site" evidence="10">
    <location>
        <begin position="122"/>
        <end position="128"/>
    </location>
    <ligand>
        <name>ATP</name>
        <dbReference type="ChEBI" id="CHEBI:30616"/>
    </ligand>
</feature>
<dbReference type="UniPathway" id="UPA00219"/>
<comment type="function">
    <text evidence="10 11">Involved in cell wall formation. Catalyzes the final step in the synthesis of UDP-N-acetylmuramoyl-pentapeptide, the precursor of murein.</text>
</comment>
<name>A1BJY2_CHLPD</name>
<dbReference type="SUPFAM" id="SSF63418">
    <property type="entry name" value="MurE/MurF N-terminal domain"/>
    <property type="match status" value="1"/>
</dbReference>
<dbReference type="Gene3D" id="3.40.1390.10">
    <property type="entry name" value="MurE/MurF, N-terminal domain"/>
    <property type="match status" value="1"/>
</dbReference>
<dbReference type="InterPro" id="IPR005863">
    <property type="entry name" value="UDP-N-AcMur_synth"/>
</dbReference>
<dbReference type="GO" id="GO:0005524">
    <property type="term" value="F:ATP binding"/>
    <property type="evidence" value="ECO:0007669"/>
    <property type="project" value="UniProtKB-UniRule"/>
</dbReference>
<dbReference type="STRING" id="290317.Cpha266_2725"/>
<evidence type="ECO:0000256" key="10">
    <source>
        <dbReference type="HAMAP-Rule" id="MF_02019"/>
    </source>
</evidence>